<protein>
    <submittedName>
        <fullName evidence="2">Uncharacterized protein</fullName>
    </submittedName>
</protein>
<dbReference type="AlphaFoldDB" id="A0A3S4Z5S7"/>
<dbReference type="Proteomes" id="UP000272771">
    <property type="component" value="Chromosome"/>
</dbReference>
<evidence type="ECO:0000313" key="2">
    <source>
        <dbReference type="EMBL" id="VEJ52126.1"/>
    </source>
</evidence>
<organism evidence="2 3">
    <name type="scientific">Neisseria weaveri</name>
    <dbReference type="NCBI Taxonomy" id="28091"/>
    <lineage>
        <taxon>Bacteria</taxon>
        <taxon>Pseudomonadati</taxon>
        <taxon>Pseudomonadota</taxon>
        <taxon>Betaproteobacteria</taxon>
        <taxon>Neisseriales</taxon>
        <taxon>Neisseriaceae</taxon>
        <taxon>Neisseria</taxon>
    </lineage>
</organism>
<feature type="transmembrane region" description="Helical" evidence="1">
    <location>
        <begin position="127"/>
        <end position="143"/>
    </location>
</feature>
<dbReference type="EMBL" id="LR134533">
    <property type="protein sequence ID" value="VEJ52126.1"/>
    <property type="molecule type" value="Genomic_DNA"/>
</dbReference>
<sequence length="189" mass="22095">MAFIIGLFLDLYLLVLVLVLLVLVLVLLAFLFVLGVVLFVNVWPFILSWPWMEIICVSVGILTGWLMAVMRYRLSDKDKSGALNDGDEKFKHFEEKIDKFVEKAECRSSHINKKMGFTRSFVRKQNIIALMMMLCMLVLNWIPESVVEQYRWLKSAVAVYWLAVIVMFLCLCAVFVKGFWLWLFKRNPE</sequence>
<accession>A0A3S4Z5S7</accession>
<keyword evidence="1" id="KW-0812">Transmembrane</keyword>
<name>A0A3S4Z5S7_9NEIS</name>
<evidence type="ECO:0000313" key="3">
    <source>
        <dbReference type="Proteomes" id="UP000272771"/>
    </source>
</evidence>
<gene>
    <name evidence="2" type="ORF">NCTC12742_02040</name>
</gene>
<keyword evidence="3" id="KW-1185">Reference proteome</keyword>
<evidence type="ECO:0000256" key="1">
    <source>
        <dbReference type="SAM" id="Phobius"/>
    </source>
</evidence>
<reference evidence="2 3" key="1">
    <citation type="submission" date="2018-12" db="EMBL/GenBank/DDBJ databases">
        <authorList>
            <consortium name="Pathogen Informatics"/>
        </authorList>
    </citation>
    <scope>NUCLEOTIDE SEQUENCE [LARGE SCALE GENOMIC DNA]</scope>
    <source>
        <strain evidence="2 3">NCTC12742</strain>
    </source>
</reference>
<feature type="transmembrane region" description="Helical" evidence="1">
    <location>
        <begin position="12"/>
        <end position="43"/>
    </location>
</feature>
<feature type="transmembrane region" description="Helical" evidence="1">
    <location>
        <begin position="49"/>
        <end position="70"/>
    </location>
</feature>
<feature type="transmembrane region" description="Helical" evidence="1">
    <location>
        <begin position="158"/>
        <end position="183"/>
    </location>
</feature>
<keyword evidence="1" id="KW-1133">Transmembrane helix</keyword>
<keyword evidence="1" id="KW-0472">Membrane</keyword>
<proteinExistence type="predicted"/>